<feature type="compositionally biased region" description="Polar residues" evidence="1">
    <location>
        <begin position="63"/>
        <end position="77"/>
    </location>
</feature>
<evidence type="ECO:0000313" key="3">
    <source>
        <dbReference type="Proteomes" id="UP000070720"/>
    </source>
</evidence>
<feature type="compositionally biased region" description="Basic and acidic residues" evidence="1">
    <location>
        <begin position="296"/>
        <end position="311"/>
    </location>
</feature>
<dbReference type="STRING" id="229533.A0A1C3YJ27"/>
<reference evidence="3" key="2">
    <citation type="journal article" date="2010" name="Nature">
        <title>Comparative genomics reveals mobile pathogenicity chromosomes in Fusarium.</title>
        <authorList>
            <person name="Ma L.J."/>
            <person name="van der Does H.C."/>
            <person name="Borkovich K.A."/>
            <person name="Coleman J.J."/>
            <person name="Daboussi M.J."/>
            <person name="Di Pietro A."/>
            <person name="Dufresne M."/>
            <person name="Freitag M."/>
            <person name="Grabherr M."/>
            <person name="Henrissat B."/>
            <person name="Houterman P.M."/>
            <person name="Kang S."/>
            <person name="Shim W.B."/>
            <person name="Woloshuk C."/>
            <person name="Xie X."/>
            <person name="Xu J.R."/>
            <person name="Antoniw J."/>
            <person name="Baker S.E."/>
            <person name="Bluhm B.H."/>
            <person name="Breakspear A."/>
            <person name="Brown D.W."/>
            <person name="Butchko R.A."/>
            <person name="Chapman S."/>
            <person name="Coulson R."/>
            <person name="Coutinho P.M."/>
            <person name="Danchin E.G."/>
            <person name="Diener A."/>
            <person name="Gale L.R."/>
            <person name="Gardiner D.M."/>
            <person name="Goff S."/>
            <person name="Hammond-Kosack K.E."/>
            <person name="Hilburn K."/>
            <person name="Hua-Van A."/>
            <person name="Jonkers W."/>
            <person name="Kazan K."/>
            <person name="Kodira C.D."/>
            <person name="Koehrsen M."/>
            <person name="Kumar L."/>
            <person name="Lee Y.H."/>
            <person name="Li L."/>
            <person name="Manners J.M."/>
            <person name="Miranda-Saavedra D."/>
            <person name="Mukherjee M."/>
            <person name="Park G."/>
            <person name="Park J."/>
            <person name="Park S.Y."/>
            <person name="Proctor R.H."/>
            <person name="Regev A."/>
            <person name="Ruiz-Roldan M.C."/>
            <person name="Sain D."/>
            <person name="Sakthikumar S."/>
            <person name="Sykes S."/>
            <person name="Schwartz D.C."/>
            <person name="Turgeon B.G."/>
            <person name="Wapinski I."/>
            <person name="Yoder O."/>
            <person name="Young S."/>
            <person name="Zeng Q."/>
            <person name="Zhou S."/>
            <person name="Galagan J."/>
            <person name="Cuomo C.A."/>
            <person name="Kistler H.C."/>
            <person name="Rep M."/>
        </authorList>
    </citation>
    <scope>GENOME REANNOTATION</scope>
    <source>
        <strain evidence="3">ATCC MYA-4620 / CBS 123657 / FGSC 9075 / NRRL 31084 / PH-1</strain>
    </source>
</reference>
<feature type="compositionally biased region" description="Acidic residues" evidence="1">
    <location>
        <begin position="359"/>
        <end position="368"/>
    </location>
</feature>
<sequence>MDADANRSTEKHAFLVTQKRRKRADTEHAANSCRLKRHRLNQHLNSDAEAHVPVVHSDERVYQQDTSSSAPSLSPKNGRQLLVNPGQDNVASGSTRAHANDGSAKAGDLQGSGSLIQKFPVHLDHSPTSTPRRSPYCGQSLPGLRPATRSSGQRDRENFPSPPEDLEGEDPCGEEELDSVPGRQGRGVRKPPGLLLSPEQEEGSPSREEGAAQAPAPAHARPLTRIQEGQSLNFDPKPVTPRPDFSKTCDSSTLHYRHPLANPCCDVAQDSRHDDSDDDDEVPIVRFGNLNFEDALQDRDLDGDTVTDRHAKPVPVAVIGSHSANDRPEDIDGEDGDTNGELGDSSQVGSDKSVAESVNDPDDADTESTEASRKDAINSHVLSQRLGATILEDPDPGEYTSDDNENNVSPSPVSERNTYPHSDTDTFDQDSSSGAVSFYESSDYEDSDLEDNEMNEEEEYLSDLCEVNNDSPDANTSNALTPSMTTSGRRRLTSEERELIRQTREIGACCLPNPRNPEGKCKTCKRFSKTSTKTIHRVPCLRLRITEIVLYRSGGLNLTKRWEGIEMRDVSNRQIMSSIVIQVSQDFCKKPISIEVVQFEPQEGDVTARYWTECHSGRTTRKKKELPTYCLKSIYATAKEVRRYTIENALPAYLHTIQEELSSGREGGPVVFRTYYMILTRYMELIKEHKSGNAMSPEDEKEAKIYGNLFILWCAMQHTVGSLYIQGDETLGIRPENQDKSYPLYGKISPPRMIVAQFDNLVYNAVLETYKEKVLKDVDWLFSQDKNRWWFTVYNILFIFLREVSRMTADRYRHARQNFGPKPRYSIPGFVERLHESCNNMLTHWHYYNCNKWPQSKDEDNTEHFANIAVDDLEIIKQTRKDKVIKRHLSVWKQYKTNNGKVNELVLGKDPDTVGYTGSQDKFDWDHPLYWVAQMFEKNWSPHPTYEREVVPKNPFPTPVSTPS</sequence>
<feature type="compositionally biased region" description="Basic and acidic residues" evidence="1">
    <location>
        <begin position="1"/>
        <end position="13"/>
    </location>
</feature>
<feature type="compositionally biased region" description="Low complexity" evidence="1">
    <location>
        <begin position="429"/>
        <end position="441"/>
    </location>
</feature>
<dbReference type="VEuPathDB" id="FungiDB:FGRAMPH1_01G05037"/>
<feature type="region of interest" description="Disordered" evidence="1">
    <location>
        <begin position="1"/>
        <end position="282"/>
    </location>
</feature>
<dbReference type="InterPro" id="IPR052973">
    <property type="entry name" value="Fungal_sec-metab_reg_TF"/>
</dbReference>
<dbReference type="PANTHER" id="PTHR35392:SF3">
    <property type="entry name" value="ZN(2)-C6 FUNGAL-TYPE DOMAIN-CONTAINING PROTEIN"/>
    <property type="match status" value="1"/>
</dbReference>
<feature type="region of interest" description="Disordered" evidence="1">
    <location>
        <begin position="295"/>
        <end position="494"/>
    </location>
</feature>
<evidence type="ECO:0000256" key="1">
    <source>
        <dbReference type="SAM" id="MobiDB-lite"/>
    </source>
</evidence>
<protein>
    <submittedName>
        <fullName evidence="2">Chromosome 1, complete genome</fullName>
    </submittedName>
</protein>
<dbReference type="AlphaFoldDB" id="A0A1C3YJ27"/>
<feature type="compositionally biased region" description="Polar residues" evidence="1">
    <location>
        <begin position="86"/>
        <end position="97"/>
    </location>
</feature>
<reference evidence="3" key="1">
    <citation type="journal article" date="2007" name="Science">
        <title>The Fusarium graminearum genome reveals a link between localized polymorphism and pathogen specialization.</title>
        <authorList>
            <person name="Cuomo C.A."/>
            <person name="Gueldener U."/>
            <person name="Xu J.-R."/>
            <person name="Trail F."/>
            <person name="Turgeon B.G."/>
            <person name="Di Pietro A."/>
            <person name="Walton J.D."/>
            <person name="Ma L.-J."/>
            <person name="Baker S.E."/>
            <person name="Rep M."/>
            <person name="Adam G."/>
            <person name="Antoniw J."/>
            <person name="Baldwin T."/>
            <person name="Calvo S.E."/>
            <person name="Chang Y.-L."/>
            <person name="DeCaprio D."/>
            <person name="Gale L.R."/>
            <person name="Gnerre S."/>
            <person name="Goswami R.S."/>
            <person name="Hammond-Kosack K."/>
            <person name="Harris L.J."/>
            <person name="Hilburn K."/>
            <person name="Kennell J.C."/>
            <person name="Kroken S."/>
            <person name="Magnuson J.K."/>
            <person name="Mannhaupt G."/>
            <person name="Mauceli E.W."/>
            <person name="Mewes H.-W."/>
            <person name="Mitterbauer R."/>
            <person name="Muehlbauer G."/>
            <person name="Muensterkoetter M."/>
            <person name="Nelson D."/>
            <person name="O'Donnell K."/>
            <person name="Ouellet T."/>
            <person name="Qi W."/>
            <person name="Quesneville H."/>
            <person name="Roncero M.I.G."/>
            <person name="Seong K.-Y."/>
            <person name="Tetko I.V."/>
            <person name="Urban M."/>
            <person name="Waalwijk C."/>
            <person name="Ward T.J."/>
            <person name="Yao J."/>
            <person name="Birren B.W."/>
            <person name="Kistler H.C."/>
        </authorList>
    </citation>
    <scope>NUCLEOTIDE SEQUENCE [LARGE SCALE GENOMIC DNA]</scope>
    <source>
        <strain evidence="3">ATCC MYA-4620 / CBS 123657 / FGSC 9075 / NRRL 31084 / PH-1</strain>
    </source>
</reference>
<evidence type="ECO:0000313" key="2">
    <source>
        <dbReference type="EMBL" id="SCB64366.1"/>
    </source>
</evidence>
<accession>A0A1C3YJ27</accession>
<feature type="compositionally biased region" description="Acidic residues" evidence="1">
    <location>
        <begin position="392"/>
        <end position="405"/>
    </location>
</feature>
<dbReference type="EMBL" id="HG970332">
    <property type="protein sequence ID" value="SCB64366.1"/>
    <property type="molecule type" value="Genomic_DNA"/>
</dbReference>
<dbReference type="InParanoid" id="A0A1C3YJ27"/>
<keyword evidence="3" id="KW-1185">Reference proteome</keyword>
<feature type="compositionally biased region" description="Basic and acidic residues" evidence="1">
    <location>
        <begin position="46"/>
        <end position="62"/>
    </location>
</feature>
<name>A0A1C3YJ27_GIBZE</name>
<feature type="compositionally biased region" description="Polar residues" evidence="1">
    <location>
        <begin position="468"/>
        <end position="487"/>
    </location>
</feature>
<feature type="compositionally biased region" description="Acidic residues" evidence="1">
    <location>
        <begin position="442"/>
        <end position="461"/>
    </location>
</feature>
<reference evidence="2 3" key="3">
    <citation type="journal article" date="2015" name="BMC Genomics">
        <title>The completed genome sequence of the pathogenic ascomycete fungus Fusarium graminearum.</title>
        <authorList>
            <person name="King R."/>
            <person name="Urban M."/>
            <person name="Hammond-Kosack M.C."/>
            <person name="Hassani-Pak K."/>
            <person name="Hammond-Kosack K.E."/>
        </authorList>
    </citation>
    <scope>NUCLEOTIDE SEQUENCE [LARGE SCALE GENOMIC DNA]</scope>
    <source>
        <strain evidence="3">ATCC MYA-4620 / CBS 123657 / FGSC 9075 / NRRL 31084 / PH-1</strain>
    </source>
</reference>
<gene>
    <name evidence="2" type="ORF">FGRAMPH1_01T05037</name>
</gene>
<dbReference type="PANTHER" id="PTHR35392">
    <property type="entry name" value="ZN(II)2CYS6 TRANSCRIPTION FACTOR (EUROFUNG)-RELATED-RELATED"/>
    <property type="match status" value="1"/>
</dbReference>
<feature type="compositionally biased region" description="Polar residues" evidence="1">
    <location>
        <begin position="406"/>
        <end position="421"/>
    </location>
</feature>
<proteinExistence type="predicted"/>
<organism evidence="2 3">
    <name type="scientific">Gibberella zeae (strain ATCC MYA-4620 / CBS 123657 / FGSC 9075 / NRRL 31084 / PH-1)</name>
    <name type="common">Wheat head blight fungus</name>
    <name type="synonym">Fusarium graminearum</name>
    <dbReference type="NCBI Taxonomy" id="229533"/>
    <lineage>
        <taxon>Eukaryota</taxon>
        <taxon>Fungi</taxon>
        <taxon>Dikarya</taxon>
        <taxon>Ascomycota</taxon>
        <taxon>Pezizomycotina</taxon>
        <taxon>Sordariomycetes</taxon>
        <taxon>Hypocreomycetidae</taxon>
        <taxon>Hypocreales</taxon>
        <taxon>Nectriaceae</taxon>
        <taxon>Fusarium</taxon>
    </lineage>
</organism>
<feature type="compositionally biased region" description="Acidic residues" evidence="1">
    <location>
        <begin position="164"/>
        <end position="178"/>
    </location>
</feature>
<dbReference type="Proteomes" id="UP000070720">
    <property type="component" value="Chromosome 1"/>
</dbReference>
<feature type="compositionally biased region" description="Low complexity" evidence="1">
    <location>
        <begin position="211"/>
        <end position="221"/>
    </location>
</feature>